<evidence type="ECO:0000256" key="1">
    <source>
        <dbReference type="ARBA" id="ARBA00004651"/>
    </source>
</evidence>
<feature type="transmembrane region" description="Helical" evidence="5">
    <location>
        <begin position="89"/>
        <end position="110"/>
    </location>
</feature>
<evidence type="ECO:0000256" key="4">
    <source>
        <dbReference type="ARBA" id="ARBA00023136"/>
    </source>
</evidence>
<keyword evidence="8" id="KW-1185">Reference proteome</keyword>
<evidence type="ECO:0000313" key="8">
    <source>
        <dbReference type="Proteomes" id="UP001163387"/>
    </source>
</evidence>
<evidence type="ECO:0000259" key="6">
    <source>
        <dbReference type="PROSITE" id="PS50850"/>
    </source>
</evidence>
<keyword evidence="2 5" id="KW-0812">Transmembrane</keyword>
<feature type="transmembrane region" description="Helical" evidence="5">
    <location>
        <begin position="61"/>
        <end position="77"/>
    </location>
</feature>
<organism evidence="7 8">
    <name type="scientific">Spiroplasma ixodetis</name>
    <dbReference type="NCBI Taxonomy" id="2141"/>
    <lineage>
        <taxon>Bacteria</taxon>
        <taxon>Bacillati</taxon>
        <taxon>Mycoplasmatota</taxon>
        <taxon>Mollicutes</taxon>
        <taxon>Entomoplasmatales</taxon>
        <taxon>Spiroplasmataceae</taxon>
        <taxon>Spiroplasma</taxon>
    </lineage>
</organism>
<keyword evidence="4 5" id="KW-0472">Membrane</keyword>
<reference evidence="7 8" key="1">
    <citation type="journal article" date="2022" name="Front. Microbiol.">
        <title>Male-killing mechanisms vary between Spiroplasma species.</title>
        <authorList>
            <person name="Arai H."/>
            <person name="Inoue M."/>
            <person name="Kageyama D."/>
        </authorList>
    </citation>
    <scope>NUCLEOTIDE SEQUENCE [LARGE SCALE GENOMIC DNA]</scope>
    <source>
        <strain evidence="8">sHm</strain>
    </source>
</reference>
<accession>A0ABM8BS83</accession>
<dbReference type="InterPro" id="IPR011701">
    <property type="entry name" value="MFS"/>
</dbReference>
<dbReference type="InterPro" id="IPR020846">
    <property type="entry name" value="MFS_dom"/>
</dbReference>
<evidence type="ECO:0000256" key="5">
    <source>
        <dbReference type="SAM" id="Phobius"/>
    </source>
</evidence>
<proteinExistence type="predicted"/>
<gene>
    <name evidence="7" type="ORF">SHM_03430</name>
</gene>
<protein>
    <recommendedName>
        <fullName evidence="6">Major facilitator superfamily (MFS) profile domain-containing protein</fullName>
    </recommendedName>
</protein>
<sequence>MKIFLSKCWKSFTHDLDSKTILIINILALSDLFVFSGVLYLRYIIPNFNQYINLNQDEFDFVVAIYGFVALISRIPGGWLTDRFSAKKIMIVSLIITGLCGLWWTLIIQLNMDKNIRMIQLYIIYTIWGISIAGLFWAPLWKLVSQNVTKEQQGVAYGLEGTVLGLFGLIFIAGIATGIGRWKYSLDNG</sequence>
<feature type="transmembrane region" description="Helical" evidence="5">
    <location>
        <begin position="122"/>
        <end position="144"/>
    </location>
</feature>
<evidence type="ECO:0000313" key="7">
    <source>
        <dbReference type="EMBL" id="BDT02697.1"/>
    </source>
</evidence>
<dbReference type="Proteomes" id="UP001163387">
    <property type="component" value="Chromosome"/>
</dbReference>
<dbReference type="SUPFAM" id="SSF103473">
    <property type="entry name" value="MFS general substrate transporter"/>
    <property type="match status" value="1"/>
</dbReference>
<feature type="domain" description="Major facilitator superfamily (MFS) profile" evidence="6">
    <location>
        <begin position="23"/>
        <end position="189"/>
    </location>
</feature>
<dbReference type="InterPro" id="IPR036259">
    <property type="entry name" value="MFS_trans_sf"/>
</dbReference>
<evidence type="ECO:0000256" key="2">
    <source>
        <dbReference type="ARBA" id="ARBA00022692"/>
    </source>
</evidence>
<comment type="subcellular location">
    <subcellularLocation>
        <location evidence="1">Cell membrane</location>
        <topology evidence="1">Multi-pass membrane protein</topology>
    </subcellularLocation>
</comment>
<dbReference type="EMBL" id="AP026933">
    <property type="protein sequence ID" value="BDT02697.1"/>
    <property type="molecule type" value="Genomic_DNA"/>
</dbReference>
<keyword evidence="3 5" id="KW-1133">Transmembrane helix</keyword>
<dbReference type="Pfam" id="PF07690">
    <property type="entry name" value="MFS_1"/>
    <property type="match status" value="1"/>
</dbReference>
<feature type="transmembrane region" description="Helical" evidence="5">
    <location>
        <begin position="156"/>
        <end position="179"/>
    </location>
</feature>
<feature type="transmembrane region" description="Helical" evidence="5">
    <location>
        <begin position="21"/>
        <end position="41"/>
    </location>
</feature>
<dbReference type="Gene3D" id="1.20.1250.20">
    <property type="entry name" value="MFS general substrate transporter like domains"/>
    <property type="match status" value="1"/>
</dbReference>
<dbReference type="PROSITE" id="PS50850">
    <property type="entry name" value="MFS"/>
    <property type="match status" value="1"/>
</dbReference>
<name>A0ABM8BS83_9MOLU</name>
<evidence type="ECO:0000256" key="3">
    <source>
        <dbReference type="ARBA" id="ARBA00022989"/>
    </source>
</evidence>